<evidence type="ECO:0000313" key="1">
    <source>
        <dbReference type="EMBL" id="GAG59036.1"/>
    </source>
</evidence>
<dbReference type="AlphaFoldDB" id="X1DIK6"/>
<evidence type="ECO:0000313" key="2">
    <source>
        <dbReference type="EMBL" id="GAH20017.1"/>
    </source>
</evidence>
<comment type="caution">
    <text evidence="2">The sequence shown here is derived from an EMBL/GenBank/DDBJ whole genome shotgun (WGS) entry which is preliminary data.</text>
</comment>
<dbReference type="EMBL" id="BART01000932">
    <property type="protein sequence ID" value="GAG59036.1"/>
    <property type="molecule type" value="Genomic_DNA"/>
</dbReference>
<dbReference type="EMBL" id="BARU01004376">
    <property type="protein sequence ID" value="GAH20017.1"/>
    <property type="molecule type" value="Genomic_DNA"/>
</dbReference>
<protein>
    <submittedName>
        <fullName evidence="2">Uncharacterized protein</fullName>
    </submittedName>
</protein>
<proteinExistence type="predicted"/>
<reference evidence="2" key="1">
    <citation type="journal article" date="2014" name="Front. Microbiol.">
        <title>High frequency of phylogenetically diverse reductive dehalogenase-homologous genes in deep subseafloor sedimentary metagenomes.</title>
        <authorList>
            <person name="Kawai M."/>
            <person name="Futagami T."/>
            <person name="Toyoda A."/>
            <person name="Takaki Y."/>
            <person name="Nishi S."/>
            <person name="Hori S."/>
            <person name="Arai W."/>
            <person name="Tsubouchi T."/>
            <person name="Morono Y."/>
            <person name="Uchiyama I."/>
            <person name="Ito T."/>
            <person name="Fujiyama A."/>
            <person name="Inagaki F."/>
            <person name="Takami H."/>
        </authorList>
    </citation>
    <scope>NUCLEOTIDE SEQUENCE</scope>
    <source>
        <strain evidence="2">Expedition CK06-06</strain>
    </source>
</reference>
<accession>X1DIK6</accession>
<organism evidence="2">
    <name type="scientific">marine sediment metagenome</name>
    <dbReference type="NCBI Taxonomy" id="412755"/>
    <lineage>
        <taxon>unclassified sequences</taxon>
        <taxon>metagenomes</taxon>
        <taxon>ecological metagenomes</taxon>
    </lineage>
</organism>
<sequence>MADLVIPEPTVQSGWEKILYMRQGIFSLALILFKENILISRKIYMKVGLIGEKF</sequence>
<gene>
    <name evidence="1" type="ORF">S01H4_03706</name>
    <name evidence="2" type="ORF">S03H2_08842</name>
</gene>
<name>X1DIK6_9ZZZZ</name>